<evidence type="ECO:0000256" key="4">
    <source>
        <dbReference type="RuleBase" id="RU003690"/>
    </source>
</evidence>
<keyword evidence="3" id="KW-0326">Glycosidase</keyword>
<dbReference type="GO" id="GO:0005975">
    <property type="term" value="P:carbohydrate metabolic process"/>
    <property type="evidence" value="ECO:0007669"/>
    <property type="project" value="InterPro"/>
</dbReference>
<feature type="transmembrane region" description="Helical" evidence="5">
    <location>
        <begin position="20"/>
        <end position="42"/>
    </location>
</feature>
<dbReference type="EMBL" id="JAKUCV010003655">
    <property type="protein sequence ID" value="KAJ4838087.1"/>
    <property type="molecule type" value="Genomic_DNA"/>
</dbReference>
<sequence>PKALVVLIGIIKPMTTQSFFITSVLFLLGLVAGINVAAVQTYGTDSFNRRTFPEGFFFGTASSAYQYEGAAADGGKGPSIWDTYTHRYPGKIQDRSNGDVAIDSYHRYKEDVAIMKEMGLDAYRFSISWPRILPSKN</sequence>
<name>A0A9Q0FWY2_9ROSI</name>
<dbReference type="Gene3D" id="3.20.20.80">
    <property type="entry name" value="Glycosidases"/>
    <property type="match status" value="1"/>
</dbReference>
<feature type="non-terminal residue" evidence="6">
    <location>
        <position position="1"/>
    </location>
</feature>
<evidence type="ECO:0000313" key="7">
    <source>
        <dbReference type="Proteomes" id="UP001141552"/>
    </source>
</evidence>
<gene>
    <name evidence="6" type="primary">BGLU12_4</name>
    <name evidence="6" type="ORF">Tsubulata_029782</name>
</gene>
<evidence type="ECO:0000256" key="1">
    <source>
        <dbReference type="ARBA" id="ARBA00010838"/>
    </source>
</evidence>
<keyword evidence="5" id="KW-1133">Transmembrane helix</keyword>
<evidence type="ECO:0000313" key="6">
    <source>
        <dbReference type="EMBL" id="KAJ4838087.1"/>
    </source>
</evidence>
<keyword evidence="5" id="KW-0472">Membrane</keyword>
<comment type="similarity">
    <text evidence="1 4">Belongs to the glycosyl hydrolase 1 family.</text>
</comment>
<dbReference type="PANTHER" id="PTHR10353">
    <property type="entry name" value="GLYCOSYL HYDROLASE"/>
    <property type="match status" value="1"/>
</dbReference>
<dbReference type="InterPro" id="IPR001360">
    <property type="entry name" value="Glyco_hydro_1"/>
</dbReference>
<evidence type="ECO:0000256" key="2">
    <source>
        <dbReference type="ARBA" id="ARBA00022801"/>
    </source>
</evidence>
<reference evidence="6" key="1">
    <citation type="submission" date="2022-02" db="EMBL/GenBank/DDBJ databases">
        <authorList>
            <person name="Henning P.M."/>
            <person name="McCubbin A.G."/>
            <person name="Shore J.S."/>
        </authorList>
    </citation>
    <scope>NUCLEOTIDE SEQUENCE</scope>
    <source>
        <strain evidence="6">F60SS</strain>
        <tissue evidence="6">Leaves</tissue>
    </source>
</reference>
<evidence type="ECO:0000256" key="5">
    <source>
        <dbReference type="SAM" id="Phobius"/>
    </source>
</evidence>
<dbReference type="PROSITE" id="PS00653">
    <property type="entry name" value="GLYCOSYL_HYDROL_F1_2"/>
    <property type="match status" value="1"/>
</dbReference>
<dbReference type="InterPro" id="IPR017853">
    <property type="entry name" value="GH"/>
</dbReference>
<comment type="caution">
    <text evidence="6">The sequence shown here is derived from an EMBL/GenBank/DDBJ whole genome shotgun (WGS) entry which is preliminary data.</text>
</comment>
<protein>
    <submittedName>
        <fullName evidence="6">Beta-glucosidase 12</fullName>
    </submittedName>
</protein>
<organism evidence="6 7">
    <name type="scientific">Turnera subulata</name>
    <dbReference type="NCBI Taxonomy" id="218843"/>
    <lineage>
        <taxon>Eukaryota</taxon>
        <taxon>Viridiplantae</taxon>
        <taxon>Streptophyta</taxon>
        <taxon>Embryophyta</taxon>
        <taxon>Tracheophyta</taxon>
        <taxon>Spermatophyta</taxon>
        <taxon>Magnoliopsida</taxon>
        <taxon>eudicotyledons</taxon>
        <taxon>Gunneridae</taxon>
        <taxon>Pentapetalae</taxon>
        <taxon>rosids</taxon>
        <taxon>fabids</taxon>
        <taxon>Malpighiales</taxon>
        <taxon>Passifloraceae</taxon>
        <taxon>Turnera</taxon>
    </lineage>
</organism>
<dbReference type="PANTHER" id="PTHR10353:SF137">
    <property type="entry name" value="MYROSINASE 3-RELATED"/>
    <property type="match status" value="1"/>
</dbReference>
<dbReference type="GO" id="GO:0008422">
    <property type="term" value="F:beta-glucosidase activity"/>
    <property type="evidence" value="ECO:0007669"/>
    <property type="project" value="TreeGrafter"/>
</dbReference>
<keyword evidence="2" id="KW-0378">Hydrolase</keyword>
<dbReference type="InterPro" id="IPR033132">
    <property type="entry name" value="GH_1_N_CS"/>
</dbReference>
<dbReference type="SUPFAM" id="SSF51445">
    <property type="entry name" value="(Trans)glycosidases"/>
    <property type="match status" value="1"/>
</dbReference>
<reference evidence="6" key="2">
    <citation type="journal article" date="2023" name="Plants (Basel)">
        <title>Annotation of the Turnera subulata (Passifloraceae) Draft Genome Reveals the S-Locus Evolved after the Divergence of Turneroideae from Passifloroideae in a Stepwise Manner.</title>
        <authorList>
            <person name="Henning P.M."/>
            <person name="Roalson E.H."/>
            <person name="Mir W."/>
            <person name="McCubbin A.G."/>
            <person name="Shore J.S."/>
        </authorList>
    </citation>
    <scope>NUCLEOTIDE SEQUENCE</scope>
    <source>
        <strain evidence="6">F60SS</strain>
    </source>
</reference>
<dbReference type="OrthoDB" id="65569at2759"/>
<evidence type="ECO:0000256" key="3">
    <source>
        <dbReference type="ARBA" id="ARBA00023295"/>
    </source>
</evidence>
<dbReference type="Proteomes" id="UP001141552">
    <property type="component" value="Unassembled WGS sequence"/>
</dbReference>
<accession>A0A9Q0FWY2</accession>
<dbReference type="Pfam" id="PF00232">
    <property type="entry name" value="Glyco_hydro_1"/>
    <property type="match status" value="1"/>
</dbReference>
<proteinExistence type="inferred from homology"/>
<keyword evidence="7" id="KW-1185">Reference proteome</keyword>
<keyword evidence="5" id="KW-0812">Transmembrane</keyword>
<dbReference type="AlphaFoldDB" id="A0A9Q0FWY2"/>